<dbReference type="STRING" id="414684.RC1_0876"/>
<feature type="domain" description="DUF403" evidence="2">
    <location>
        <begin position="530"/>
        <end position="842"/>
    </location>
</feature>
<gene>
    <name evidence="4" type="ordered locus">RC1_0876</name>
</gene>
<evidence type="ECO:0000259" key="3">
    <source>
        <dbReference type="Pfam" id="PF14403"/>
    </source>
</evidence>
<reference evidence="4 5" key="1">
    <citation type="journal article" date="2010" name="BMC Genomics">
        <title>Metabolic flexibility revealed in the genome of the cyst-forming alpha-1 proteobacterium Rhodospirillum centenum.</title>
        <authorList>
            <person name="Lu Y.K."/>
            <person name="Marden J."/>
            <person name="Han M."/>
            <person name="Swingley W.D."/>
            <person name="Mastrian S.D."/>
            <person name="Chowdhury S.R."/>
            <person name="Hao J."/>
            <person name="Helmy T."/>
            <person name="Kim S."/>
            <person name="Kurdoglu A.A."/>
            <person name="Matthies H.J."/>
            <person name="Rollo D."/>
            <person name="Stothard P."/>
            <person name="Blankenship R.E."/>
            <person name="Bauer C.E."/>
            <person name="Touchman J.W."/>
        </authorList>
    </citation>
    <scope>NUCLEOTIDE SEQUENCE [LARGE SCALE GENOMIC DNA]</scope>
    <source>
        <strain evidence="5">ATCC 51521 / SW</strain>
    </source>
</reference>
<dbReference type="SUPFAM" id="SSF56059">
    <property type="entry name" value="Glutathione synthetase ATP-binding domain-like"/>
    <property type="match status" value="1"/>
</dbReference>
<dbReference type="Proteomes" id="UP000001591">
    <property type="component" value="Chromosome"/>
</dbReference>
<evidence type="ECO:0000259" key="2">
    <source>
        <dbReference type="Pfam" id="PF04168"/>
    </source>
</evidence>
<dbReference type="eggNOG" id="COG2308">
    <property type="taxonomic scope" value="Bacteria"/>
</dbReference>
<dbReference type="InterPro" id="IPR025841">
    <property type="entry name" value="CP_ATPgrasp_2"/>
</dbReference>
<protein>
    <submittedName>
        <fullName evidence="4">Uncharacterized protein</fullName>
    </submittedName>
</protein>
<dbReference type="KEGG" id="rce:RC1_0876"/>
<dbReference type="EMBL" id="CP000613">
    <property type="protein sequence ID" value="ACI98306.1"/>
    <property type="molecule type" value="Genomic_DNA"/>
</dbReference>
<dbReference type="PANTHER" id="PTHR34595:SF2">
    <property type="entry name" value="BLR2978 PROTEIN"/>
    <property type="match status" value="1"/>
</dbReference>
<accession>B6IS70</accession>
<dbReference type="HOGENOM" id="CLU_013951_0_0_5"/>
<dbReference type="InterPro" id="IPR007296">
    <property type="entry name" value="DUF403"/>
</dbReference>
<evidence type="ECO:0000313" key="5">
    <source>
        <dbReference type="Proteomes" id="UP000001591"/>
    </source>
</evidence>
<feature type="domain" description="Circularly permuted ATP-grasp type 2" evidence="3">
    <location>
        <begin position="100"/>
        <end position="478"/>
    </location>
</feature>
<evidence type="ECO:0000256" key="1">
    <source>
        <dbReference type="SAM" id="MobiDB-lite"/>
    </source>
</evidence>
<proteinExistence type="predicted"/>
<evidence type="ECO:0000313" key="4">
    <source>
        <dbReference type="EMBL" id="ACI98306.1"/>
    </source>
</evidence>
<dbReference type="OrthoDB" id="9804079at2"/>
<dbReference type="Gene3D" id="3.40.50.11290">
    <property type="match status" value="1"/>
</dbReference>
<dbReference type="eggNOG" id="COG2307">
    <property type="taxonomic scope" value="Bacteria"/>
</dbReference>
<sequence length="850" mass="90728">MLPQVAVSRPEAQPSLFGEADAPGYGAGTVWDEMVTGTGRLRPHWQGFFSAHGPFAPEVMAQRWEAARRLLFQNGVTYNLYGDGGDAQGHERPWPLDPIPLLLPAEEWRAIADGVMQRARLLETVLADLYGGQSLVRGGVIPAALLHADPGFLRACHGVEPPGGVRLVLYAADLVRGGDGVWRVLASRTQSPTGAGYALENRVILSQTLPDVFRACNVDRLAPFFEALRDTLVRIAPRASGPDGTPRAVLLTPGPLNEAYFEHAYLARHLGLTLAEGADLTVRDQAVYLKTLSGLERVDVILRRVDDGFCDPLELRADSALGVPGLLEAVRAGSVAVANALGSGLTDSPALIPWMPALCRHLLGEDLCLPDVPTLWAGEPGQRREMLATLDRLSLRPAFSALPGRPVLGSELDRTRRAALAGRIEAGPVRWVGQAIAPPSTAPVWRDGTVEAQPLVLRVFACATGSGWTVMRGGLVRISADPRHPSVSLQEGAGAKDAWVVGSGPDTGGRRRNQVPEAGQREPVPVSGSLPSRAADHLFWLGRYAERADARVRVLRAAAARLVEEDRPGATEELLPLLRLMGWIGLVPTAIAALPPADSARGIRQSIEIAFDPANPGGLRAALDRLRRAAVGVRDRLPPELSRVLAQLDALTADAPGGGLAAAMLRLDDLATAMAALAGLEQDGMVRSPGWRFLVLGRRLERAIGIAAGLRGTGLLSGSTAPHPALAVLLELAASGGEYRARFPAGLRTAPALSLLLAESDHPRSLLYQLDAVAAQLVSLPRTETEQEARPPVETALGLLHDLLFQAMREDTGRDPAVLLHLVERLDTVLPQISDLISQAYFSHAFARAT</sequence>
<dbReference type="Pfam" id="PF14403">
    <property type="entry name" value="CP_ATPgrasp_2"/>
    <property type="match status" value="1"/>
</dbReference>
<dbReference type="AlphaFoldDB" id="B6IS70"/>
<dbReference type="Pfam" id="PF04168">
    <property type="entry name" value="Alpha-E"/>
    <property type="match status" value="1"/>
</dbReference>
<organism evidence="4 5">
    <name type="scientific">Rhodospirillum centenum (strain ATCC 51521 / SW)</name>
    <dbReference type="NCBI Taxonomy" id="414684"/>
    <lineage>
        <taxon>Bacteria</taxon>
        <taxon>Pseudomonadati</taxon>
        <taxon>Pseudomonadota</taxon>
        <taxon>Alphaproteobacteria</taxon>
        <taxon>Rhodospirillales</taxon>
        <taxon>Rhodospirillaceae</taxon>
        <taxon>Rhodospirillum</taxon>
    </lineage>
</organism>
<keyword evidence="5" id="KW-1185">Reference proteome</keyword>
<dbReference type="PANTHER" id="PTHR34595">
    <property type="entry name" value="BLR5612 PROTEIN"/>
    <property type="match status" value="1"/>
</dbReference>
<dbReference type="InterPro" id="IPR051680">
    <property type="entry name" value="ATP-dep_Glu-Cys_Ligase-2"/>
</dbReference>
<name>B6IS70_RHOCS</name>
<feature type="region of interest" description="Disordered" evidence="1">
    <location>
        <begin position="488"/>
        <end position="527"/>
    </location>
</feature>